<name>A0ABW4Y6Y0_9GAMM</name>
<dbReference type="InterPro" id="IPR000073">
    <property type="entry name" value="AB_hydrolase_1"/>
</dbReference>
<keyword evidence="3" id="KW-0378">Hydrolase</keyword>
<reference evidence="4" key="1">
    <citation type="journal article" date="2019" name="Int. J. Syst. Evol. Microbiol.">
        <title>The Global Catalogue of Microorganisms (GCM) 10K type strain sequencing project: providing services to taxonomists for standard genome sequencing and annotation.</title>
        <authorList>
            <consortium name="The Broad Institute Genomics Platform"/>
            <consortium name="The Broad Institute Genome Sequencing Center for Infectious Disease"/>
            <person name="Wu L."/>
            <person name="Ma J."/>
        </authorList>
    </citation>
    <scope>NUCLEOTIDE SEQUENCE [LARGE SCALE GENOMIC DNA]</scope>
    <source>
        <strain evidence="4">KACC 12597</strain>
    </source>
</reference>
<dbReference type="PANTHER" id="PTHR46331">
    <property type="entry name" value="VALACYCLOVIR HYDROLASE"/>
    <property type="match status" value="1"/>
</dbReference>
<evidence type="ECO:0000313" key="4">
    <source>
        <dbReference type="Proteomes" id="UP001597337"/>
    </source>
</evidence>
<proteinExistence type="predicted"/>
<dbReference type="Pfam" id="PF12697">
    <property type="entry name" value="Abhydrolase_6"/>
    <property type="match status" value="1"/>
</dbReference>
<organism evidence="3 4">
    <name type="scientific">Thiorhodococcus fuscus</name>
    <dbReference type="NCBI Taxonomy" id="527200"/>
    <lineage>
        <taxon>Bacteria</taxon>
        <taxon>Pseudomonadati</taxon>
        <taxon>Pseudomonadota</taxon>
        <taxon>Gammaproteobacteria</taxon>
        <taxon>Chromatiales</taxon>
        <taxon>Chromatiaceae</taxon>
        <taxon>Thiorhodococcus</taxon>
    </lineage>
</organism>
<keyword evidence="1" id="KW-0812">Transmembrane</keyword>
<evidence type="ECO:0000256" key="1">
    <source>
        <dbReference type="SAM" id="Phobius"/>
    </source>
</evidence>
<dbReference type="GO" id="GO:0016787">
    <property type="term" value="F:hydrolase activity"/>
    <property type="evidence" value="ECO:0007669"/>
    <property type="project" value="UniProtKB-KW"/>
</dbReference>
<dbReference type="SUPFAM" id="SSF53474">
    <property type="entry name" value="alpha/beta-Hydrolases"/>
    <property type="match status" value="1"/>
</dbReference>
<evidence type="ECO:0000259" key="2">
    <source>
        <dbReference type="Pfam" id="PF12697"/>
    </source>
</evidence>
<dbReference type="RefSeq" id="WP_386022893.1">
    <property type="nucleotide sequence ID" value="NZ_JBHUHX010000004.1"/>
</dbReference>
<sequence>MASGQGAESVARHWAGRSLAILIGALMAGFLLLMPISENFARYLWWRHTADPDLRTGSVHRGGADIHYQRYLGRAPAILLLHGGLSHRLSWFSQLPWLVASGREIVLVDSRGHGRSGLGDSEMSYSQLASDVLAVMDALHLTKVDIVGWSDGGNTALVLAHRWPERVERLVAISANYDPSGLTNEAQTEAARASNPLTYWLTRWWTDAGPGTGELERRIKRMWLSGPRLTAEDLTAIRCPVLVIVGGRDVIRREHAEAMTKLIPMAQLEVMADGGHSLPVTHPGWINSEIGWFLGVRLP</sequence>
<dbReference type="EMBL" id="JBHUHX010000004">
    <property type="protein sequence ID" value="MFD2110771.1"/>
    <property type="molecule type" value="Genomic_DNA"/>
</dbReference>
<feature type="transmembrane region" description="Helical" evidence="1">
    <location>
        <begin position="14"/>
        <end position="34"/>
    </location>
</feature>
<dbReference type="InterPro" id="IPR029058">
    <property type="entry name" value="AB_hydrolase_fold"/>
</dbReference>
<dbReference type="Proteomes" id="UP001597337">
    <property type="component" value="Unassembled WGS sequence"/>
</dbReference>
<gene>
    <name evidence="3" type="ORF">ACFSJC_02810</name>
</gene>
<dbReference type="PANTHER" id="PTHR46331:SF2">
    <property type="entry name" value="VALACYCLOVIR HYDROLASE"/>
    <property type="match status" value="1"/>
</dbReference>
<keyword evidence="1" id="KW-0472">Membrane</keyword>
<protein>
    <submittedName>
        <fullName evidence="3">Alpha/beta fold hydrolase</fullName>
    </submittedName>
</protein>
<accession>A0ABW4Y6Y0</accession>
<keyword evidence="1" id="KW-1133">Transmembrane helix</keyword>
<dbReference type="Gene3D" id="3.40.50.1820">
    <property type="entry name" value="alpha/beta hydrolase"/>
    <property type="match status" value="1"/>
</dbReference>
<feature type="domain" description="AB hydrolase-1" evidence="2">
    <location>
        <begin position="78"/>
        <end position="286"/>
    </location>
</feature>
<comment type="caution">
    <text evidence="3">The sequence shown here is derived from an EMBL/GenBank/DDBJ whole genome shotgun (WGS) entry which is preliminary data.</text>
</comment>
<evidence type="ECO:0000313" key="3">
    <source>
        <dbReference type="EMBL" id="MFD2110771.1"/>
    </source>
</evidence>
<keyword evidence="4" id="KW-1185">Reference proteome</keyword>
<dbReference type="PRINTS" id="PR00111">
    <property type="entry name" value="ABHYDROLASE"/>
</dbReference>